<organism evidence="6 7">
    <name type="scientific">Pseudoalteromonas phenolica</name>
    <dbReference type="NCBI Taxonomy" id="161398"/>
    <lineage>
        <taxon>Bacteria</taxon>
        <taxon>Pseudomonadati</taxon>
        <taxon>Pseudomonadota</taxon>
        <taxon>Gammaproteobacteria</taxon>
        <taxon>Alteromonadales</taxon>
        <taxon>Pseudoalteromonadaceae</taxon>
        <taxon>Pseudoalteromonas</taxon>
    </lineage>
</organism>
<keyword evidence="7" id="KW-1185">Reference proteome</keyword>
<evidence type="ECO:0000259" key="4">
    <source>
        <dbReference type="Pfam" id="PF25954"/>
    </source>
</evidence>
<dbReference type="Gene3D" id="2.40.30.170">
    <property type="match status" value="1"/>
</dbReference>
<proteinExistence type="inferred from homology"/>
<evidence type="ECO:0000259" key="5">
    <source>
        <dbReference type="Pfam" id="PF25989"/>
    </source>
</evidence>
<evidence type="ECO:0000256" key="3">
    <source>
        <dbReference type="SAM" id="Phobius"/>
    </source>
</evidence>
<feature type="coiled-coil region" evidence="2">
    <location>
        <begin position="102"/>
        <end position="167"/>
    </location>
</feature>
<keyword evidence="3" id="KW-0812">Transmembrane</keyword>
<dbReference type="PANTHER" id="PTHR30469:SF16">
    <property type="entry name" value="HAE1 FAMILY EFFLUX PUMP MFP COMPONENT"/>
    <property type="match status" value="1"/>
</dbReference>
<protein>
    <submittedName>
        <fullName evidence="6">Hemolysin D</fullName>
    </submittedName>
</protein>
<dbReference type="FunFam" id="2.40.30.170:FF:000010">
    <property type="entry name" value="Efflux RND transporter periplasmic adaptor subunit"/>
    <property type="match status" value="1"/>
</dbReference>
<dbReference type="EMBL" id="CP013187">
    <property type="protein sequence ID" value="ALO41037.1"/>
    <property type="molecule type" value="Genomic_DNA"/>
</dbReference>
<dbReference type="GO" id="GO:1990281">
    <property type="term" value="C:efflux pump complex"/>
    <property type="evidence" value="ECO:0007669"/>
    <property type="project" value="TreeGrafter"/>
</dbReference>
<feature type="domain" description="YknX-like C-terminal permuted SH3-like" evidence="5">
    <location>
        <begin position="280"/>
        <end position="348"/>
    </location>
</feature>
<dbReference type="RefSeq" id="WP_058028801.1">
    <property type="nucleotide sequence ID" value="NZ_CP013187.1"/>
</dbReference>
<dbReference type="InterPro" id="IPR006143">
    <property type="entry name" value="RND_pump_MFP"/>
</dbReference>
<keyword evidence="3" id="KW-1133">Transmembrane helix</keyword>
<evidence type="ECO:0000313" key="6">
    <source>
        <dbReference type="EMBL" id="ALO41037.1"/>
    </source>
</evidence>
<dbReference type="STRING" id="161398.PP2015_515"/>
<dbReference type="Pfam" id="PF25989">
    <property type="entry name" value="YknX_C"/>
    <property type="match status" value="1"/>
</dbReference>
<dbReference type="InterPro" id="IPR058637">
    <property type="entry name" value="YknX-like_C"/>
</dbReference>
<keyword evidence="2" id="KW-0175">Coiled coil</keyword>
<dbReference type="Gene3D" id="2.40.50.100">
    <property type="match status" value="1"/>
</dbReference>
<reference evidence="6 7" key="1">
    <citation type="submission" date="2015-11" db="EMBL/GenBank/DDBJ databases">
        <authorList>
            <person name="Zhang Y."/>
            <person name="Guo Z."/>
        </authorList>
    </citation>
    <scope>NUCLEOTIDE SEQUENCE [LARGE SCALE GENOMIC DNA]</scope>
    <source>
        <strain evidence="6 7">KCTC 12086</strain>
    </source>
</reference>
<gene>
    <name evidence="6" type="ORF">PP2015_515</name>
</gene>
<evidence type="ECO:0000256" key="1">
    <source>
        <dbReference type="ARBA" id="ARBA00009477"/>
    </source>
</evidence>
<dbReference type="OrthoDB" id="9797746at2"/>
<dbReference type="AlphaFoldDB" id="A0A0S2JYC6"/>
<dbReference type="NCBIfam" id="TIGR01730">
    <property type="entry name" value="RND_mfp"/>
    <property type="match status" value="1"/>
</dbReference>
<dbReference type="PANTHER" id="PTHR30469">
    <property type="entry name" value="MULTIDRUG RESISTANCE PROTEIN MDTA"/>
    <property type="match status" value="1"/>
</dbReference>
<keyword evidence="3" id="KW-0472">Membrane</keyword>
<dbReference type="Pfam" id="PF25954">
    <property type="entry name" value="Beta-barrel_RND_2"/>
    <property type="match status" value="1"/>
</dbReference>
<dbReference type="KEGG" id="pphe:PP2015_515"/>
<evidence type="ECO:0000256" key="2">
    <source>
        <dbReference type="SAM" id="Coils"/>
    </source>
</evidence>
<evidence type="ECO:0000313" key="7">
    <source>
        <dbReference type="Proteomes" id="UP000061457"/>
    </source>
</evidence>
<accession>A0A0S2JYC6</accession>
<dbReference type="Gene3D" id="2.40.420.20">
    <property type="match status" value="1"/>
</dbReference>
<comment type="similarity">
    <text evidence="1">Belongs to the membrane fusion protein (MFP) (TC 8.A.1) family.</text>
</comment>
<dbReference type="InterPro" id="IPR058792">
    <property type="entry name" value="Beta-barrel_RND_2"/>
</dbReference>
<sequence>MYNKQSGKVLFPVLILMLIAISGYFYLPVSHSKTGPSSRPATQVTAHTISTDIKSINIDAVGTARANQAINIISAQSDYIESLAFEDGEFVKAGQVLATLRDKQERLTVKELKINLKEQQRQLKRLQELARAQSAAQSQLEEQASEVDALQAKLANAESKLQEMIIKAPFSGVLGKRLVDIGSFVNNNTPFTTLDDISIIKVDFQVPEKYLAQLTQGMQVSALSDAYPNSPFTGEVTHIEPRINQATRSVSVTASFENEANLLRPGMLMQVALELGRIEALMVPEKSIIPRQDNHFVYIIDDENKAQQVKVELLERFHGWVAIKSGLEAGQQVITEGTIKIRPGSSVTTQG</sequence>
<dbReference type="PATRIC" id="fig|161398.10.peg.524"/>
<feature type="transmembrane region" description="Helical" evidence="3">
    <location>
        <begin position="9"/>
        <end position="27"/>
    </location>
</feature>
<name>A0A0S2JYC6_9GAMM</name>
<dbReference type="GO" id="GO:0015562">
    <property type="term" value="F:efflux transmembrane transporter activity"/>
    <property type="evidence" value="ECO:0007669"/>
    <property type="project" value="TreeGrafter"/>
</dbReference>
<feature type="domain" description="CusB-like beta-barrel" evidence="4">
    <location>
        <begin position="202"/>
        <end position="274"/>
    </location>
</feature>
<dbReference type="Gene3D" id="1.10.287.470">
    <property type="entry name" value="Helix hairpin bin"/>
    <property type="match status" value="1"/>
</dbReference>
<dbReference type="SUPFAM" id="SSF111369">
    <property type="entry name" value="HlyD-like secretion proteins"/>
    <property type="match status" value="1"/>
</dbReference>
<dbReference type="Proteomes" id="UP000061457">
    <property type="component" value="Chromosome I"/>
</dbReference>